<keyword evidence="2" id="KW-1185">Reference proteome</keyword>
<feature type="non-terminal residue" evidence="1">
    <location>
        <position position="288"/>
    </location>
</feature>
<sequence length="288" mass="32307">CCVAEFDVVVSPKRVKSFKWTVNIEHAILEGLKKSIRVIYQTPALENDGVVFNLVSDSGKYSPRNDQDLCEILQLLVSKTASKWTFPKICQLYGLSETDDPSLSVFPSFICECKSLKDEYSQAVLEHLIAELKARLKTIPISGNEASKSQYVCLYLIAGPNGHGPVDFALDLLRTARTAGVTEVKDEDFFKGIAQNAVQLESALTNRKRKASEMDEEGVFVGKVFGIVTDAKEWYFLECSLDDQERPRFKLSKPLVVVYENEDMEAMVERVLGHIGRGTKTRGIRGWK</sequence>
<organism evidence="1 2">
    <name type="scientific">Ambispora gerdemannii</name>
    <dbReference type="NCBI Taxonomy" id="144530"/>
    <lineage>
        <taxon>Eukaryota</taxon>
        <taxon>Fungi</taxon>
        <taxon>Fungi incertae sedis</taxon>
        <taxon>Mucoromycota</taxon>
        <taxon>Glomeromycotina</taxon>
        <taxon>Glomeromycetes</taxon>
        <taxon>Archaeosporales</taxon>
        <taxon>Ambisporaceae</taxon>
        <taxon>Ambispora</taxon>
    </lineage>
</organism>
<name>A0A9N9E1Q3_9GLOM</name>
<evidence type="ECO:0000313" key="1">
    <source>
        <dbReference type="EMBL" id="CAG8656630.1"/>
    </source>
</evidence>
<proteinExistence type="predicted"/>
<reference evidence="1" key="1">
    <citation type="submission" date="2021-06" db="EMBL/GenBank/DDBJ databases">
        <authorList>
            <person name="Kallberg Y."/>
            <person name="Tangrot J."/>
            <person name="Rosling A."/>
        </authorList>
    </citation>
    <scope>NUCLEOTIDE SEQUENCE</scope>
    <source>
        <strain evidence="1">MT106</strain>
    </source>
</reference>
<protein>
    <submittedName>
        <fullName evidence="1">5821_t:CDS:1</fullName>
    </submittedName>
</protein>
<dbReference type="EMBL" id="CAJVPL010005298">
    <property type="protein sequence ID" value="CAG8656630.1"/>
    <property type="molecule type" value="Genomic_DNA"/>
</dbReference>
<accession>A0A9N9E1Q3</accession>
<comment type="caution">
    <text evidence="1">The sequence shown here is derived from an EMBL/GenBank/DDBJ whole genome shotgun (WGS) entry which is preliminary data.</text>
</comment>
<dbReference type="OrthoDB" id="2414517at2759"/>
<gene>
    <name evidence="1" type="ORF">AGERDE_LOCUS11628</name>
</gene>
<dbReference type="AlphaFoldDB" id="A0A9N9E1Q3"/>
<dbReference type="Proteomes" id="UP000789831">
    <property type="component" value="Unassembled WGS sequence"/>
</dbReference>
<evidence type="ECO:0000313" key="2">
    <source>
        <dbReference type="Proteomes" id="UP000789831"/>
    </source>
</evidence>